<comment type="caution">
    <text evidence="1">The sequence shown here is derived from an EMBL/GenBank/DDBJ whole genome shotgun (WGS) entry which is preliminary data.</text>
</comment>
<evidence type="ECO:0000313" key="2">
    <source>
        <dbReference type="Proteomes" id="UP001620460"/>
    </source>
</evidence>
<dbReference type="PANTHER" id="PTHR30528">
    <property type="entry name" value="CYTOPLASMIC PROTEIN"/>
    <property type="match status" value="1"/>
</dbReference>
<evidence type="ECO:0000313" key="1">
    <source>
        <dbReference type="EMBL" id="MFK2905534.1"/>
    </source>
</evidence>
<proteinExistence type="predicted"/>
<reference evidence="1 2" key="1">
    <citation type="submission" date="2020-10" db="EMBL/GenBank/DDBJ databases">
        <title>Phylogeny of dyella-like bacteria.</title>
        <authorList>
            <person name="Fu J."/>
        </authorList>
    </citation>
    <scope>NUCLEOTIDE SEQUENCE [LARGE SCALE GENOMIC DNA]</scope>
    <source>
        <strain evidence="1 2">Gsoil3046</strain>
    </source>
</reference>
<organism evidence="1 2">
    <name type="scientific">Dyella ginsengisoli</name>
    <dbReference type="NCBI Taxonomy" id="363848"/>
    <lineage>
        <taxon>Bacteria</taxon>
        <taxon>Pseudomonadati</taxon>
        <taxon>Pseudomonadota</taxon>
        <taxon>Gammaproteobacteria</taxon>
        <taxon>Lysobacterales</taxon>
        <taxon>Rhodanobacteraceae</taxon>
        <taxon>Dyella</taxon>
    </lineage>
</organism>
<dbReference type="PANTHER" id="PTHR30528:SF0">
    <property type="entry name" value="CYTOPLASMIC PROTEIN"/>
    <property type="match status" value="1"/>
</dbReference>
<keyword evidence="2" id="KW-1185">Reference proteome</keyword>
<dbReference type="EMBL" id="JADIKM010000005">
    <property type="protein sequence ID" value="MFK2905534.1"/>
    <property type="molecule type" value="Genomic_DNA"/>
</dbReference>
<name>A0ABW8JWV4_9GAMM</name>
<dbReference type="Pfam" id="PF06224">
    <property type="entry name" value="AlkZ-like"/>
    <property type="match status" value="1"/>
</dbReference>
<accession>A0ABW8JWV4</accession>
<dbReference type="Proteomes" id="UP001620460">
    <property type="component" value="Unassembled WGS sequence"/>
</dbReference>
<gene>
    <name evidence="1" type="ORF">ISP17_16355</name>
</gene>
<protein>
    <submittedName>
        <fullName evidence="1">YcaQ family DNA glycosylase</fullName>
    </submittedName>
</protein>
<dbReference type="InterPro" id="IPR009351">
    <property type="entry name" value="AlkZ-like"/>
</dbReference>
<sequence>MPAQPVAVSSAASAADRPLTLIQARCLQLHAQCLLQPPRRCARPADLAAMVTRMRLLQIDTIHVVARSPYLVLHARLGDYPPEWLEQALAQGELAECWAHEACFVPSGDYALHDAWRHQRGHHWSYRHAARVHQEHRAEMDDLLAHIAREGPVRAADFAREDRGAGGWWAWKPEKRWLEAWFALGELMVARRERFQRVYDLAARVRASWPVAADDGGLATEALRERFILDTVRALGIVPARWIADYYRLKPQVSDRELASLVASGQLLAVAVRGWSVPAYVHADHAPALAKARAGRLRATHTALLSPFDPLVWDRQRAQGMFDFDYALECYTPAPKRRYGYFVLPILHRGALTGRLDAKAHRADGVFEVKALFLEEGVVPGERLVTELARALQDLAHWHGTPTVRVLRSRPAGFAGALRAALKRR</sequence>